<sequence length="234" mass="26274">MTKNIDSSEVEKFADLAQRWWDPQGEFKPLHIINPLRSEYIASKIELENLNILDVGCGGGLLCEALYEYHCNVSGIDAAGPGIKIAKNHAEKNKKKISYFEITAEELMETESDKYDVVTCLEVIEHVPDPQSLISACSKLLKPGGSLFLSTINRNPRSWVTAIVGAEYIFNLLPKGTHEFSKFIKPSELASYMRVANINLIETKGMFYNPITHKANLNNDLGVNYMMYGKKPKN</sequence>
<feature type="binding site" evidence="5">
    <location>
        <position position="37"/>
    </location>
    <ligand>
        <name>S-adenosyl-L-methionine</name>
        <dbReference type="ChEBI" id="CHEBI:59789"/>
    </ligand>
</feature>
<evidence type="ECO:0000256" key="5">
    <source>
        <dbReference type="HAMAP-Rule" id="MF_00472"/>
    </source>
</evidence>
<evidence type="ECO:0000313" key="7">
    <source>
        <dbReference type="Proteomes" id="UP000252915"/>
    </source>
</evidence>
<organism evidence="6 7">
    <name type="scientific">SAR86 cluster bacterium</name>
    <dbReference type="NCBI Taxonomy" id="2030880"/>
    <lineage>
        <taxon>Bacteria</taxon>
        <taxon>Pseudomonadati</taxon>
        <taxon>Pseudomonadota</taxon>
        <taxon>Gammaproteobacteria</taxon>
        <taxon>SAR86 cluster</taxon>
    </lineage>
</organism>
<comment type="catalytic activity">
    <reaction evidence="5">
        <text>a 3-(all-trans-polyprenyl)benzene-1,2-diol + S-adenosyl-L-methionine = a 2-methoxy-6-(all-trans-polyprenyl)phenol + S-adenosyl-L-homocysteine + H(+)</text>
        <dbReference type="Rhea" id="RHEA:31411"/>
        <dbReference type="Rhea" id="RHEA-COMP:9550"/>
        <dbReference type="Rhea" id="RHEA-COMP:9551"/>
        <dbReference type="ChEBI" id="CHEBI:15378"/>
        <dbReference type="ChEBI" id="CHEBI:57856"/>
        <dbReference type="ChEBI" id="CHEBI:59789"/>
        <dbReference type="ChEBI" id="CHEBI:62729"/>
        <dbReference type="ChEBI" id="CHEBI:62731"/>
        <dbReference type="EC" id="2.1.1.222"/>
    </reaction>
</comment>
<proteinExistence type="inferred from homology"/>
<dbReference type="PANTHER" id="PTHR43464">
    <property type="entry name" value="METHYLTRANSFERASE"/>
    <property type="match status" value="1"/>
</dbReference>
<protein>
    <recommendedName>
        <fullName evidence="5">Ubiquinone biosynthesis O-methyltransferase</fullName>
    </recommendedName>
    <alternativeName>
        <fullName evidence="5">2-polyprenyl-6-hydroxyphenol methylase</fullName>
        <ecNumber evidence="5">2.1.1.222</ecNumber>
    </alternativeName>
    <alternativeName>
        <fullName evidence="5">3-demethylubiquinone 3-O-methyltransferase</fullName>
        <ecNumber evidence="5">2.1.1.64</ecNumber>
    </alternativeName>
</protein>
<keyword evidence="2 5" id="KW-0808">Transferase</keyword>
<dbReference type="GO" id="GO:0010420">
    <property type="term" value="F:polyprenyldihydroxybenzoate methyltransferase activity"/>
    <property type="evidence" value="ECO:0007669"/>
    <property type="project" value="InterPro"/>
</dbReference>
<dbReference type="SUPFAM" id="SSF53335">
    <property type="entry name" value="S-adenosyl-L-methionine-dependent methyltransferases"/>
    <property type="match status" value="1"/>
</dbReference>
<evidence type="ECO:0000256" key="1">
    <source>
        <dbReference type="ARBA" id="ARBA00022603"/>
    </source>
</evidence>
<dbReference type="Proteomes" id="UP000252915">
    <property type="component" value="Unassembled WGS sequence"/>
</dbReference>
<evidence type="ECO:0000256" key="4">
    <source>
        <dbReference type="ARBA" id="ARBA00022691"/>
    </source>
</evidence>
<comment type="similarity">
    <text evidence="5">Belongs to the methyltransferase superfamily. UbiG/COQ3 family.</text>
</comment>
<dbReference type="EMBL" id="QOPI01000009">
    <property type="protein sequence ID" value="RCL44770.1"/>
    <property type="molecule type" value="Genomic_DNA"/>
</dbReference>
<dbReference type="HAMAP" id="MF_00472">
    <property type="entry name" value="UbiG"/>
    <property type="match status" value="1"/>
</dbReference>
<dbReference type="GO" id="GO:0102208">
    <property type="term" value="F:2-polyprenyl-6-hydroxyphenol methylase activity"/>
    <property type="evidence" value="ECO:0007669"/>
    <property type="project" value="UniProtKB-EC"/>
</dbReference>
<evidence type="ECO:0000256" key="2">
    <source>
        <dbReference type="ARBA" id="ARBA00022679"/>
    </source>
</evidence>
<reference evidence="6 7" key="1">
    <citation type="journal article" date="2018" name="Microbiome">
        <title>Fine metagenomic profile of the Mediterranean stratified and mixed water columns revealed by assembly and recruitment.</title>
        <authorList>
            <person name="Haro-Moreno J.M."/>
            <person name="Lopez-Perez M."/>
            <person name="De La Torre J.R."/>
            <person name="Picazo A."/>
            <person name="Camacho A."/>
            <person name="Rodriguez-Valera F."/>
        </authorList>
    </citation>
    <scope>NUCLEOTIDE SEQUENCE [LARGE SCALE GENOMIC DNA]</scope>
    <source>
        <strain evidence="6">MED-G78</strain>
    </source>
</reference>
<dbReference type="InterPro" id="IPR029063">
    <property type="entry name" value="SAM-dependent_MTases_sf"/>
</dbReference>
<dbReference type="GO" id="GO:0061542">
    <property type="term" value="F:3-demethylubiquinol 3-O-methyltransferase activity"/>
    <property type="evidence" value="ECO:0007669"/>
    <property type="project" value="UniProtKB-UniRule"/>
</dbReference>
<accession>A0A368C5B3</accession>
<keyword evidence="4 5" id="KW-0949">S-adenosyl-L-methionine</keyword>
<comment type="function">
    <text evidence="5">O-methyltransferase that catalyzes the 2 O-methylation steps in the ubiquinone biosynthetic pathway.</text>
</comment>
<dbReference type="UniPathway" id="UPA00232"/>
<feature type="binding site" evidence="5">
    <location>
        <position position="56"/>
    </location>
    <ligand>
        <name>S-adenosyl-L-methionine</name>
        <dbReference type="ChEBI" id="CHEBI:59789"/>
    </ligand>
</feature>
<comment type="caution">
    <text evidence="6">The sequence shown here is derived from an EMBL/GenBank/DDBJ whole genome shotgun (WGS) entry which is preliminary data.</text>
</comment>
<name>A0A368C5B3_9GAMM</name>
<dbReference type="NCBIfam" id="TIGR01983">
    <property type="entry name" value="UbiG"/>
    <property type="match status" value="1"/>
</dbReference>
<dbReference type="EC" id="2.1.1.64" evidence="5"/>
<comment type="pathway">
    <text evidence="5">Cofactor biosynthesis; ubiquinone biosynthesis.</text>
</comment>
<dbReference type="GO" id="GO:0032259">
    <property type="term" value="P:methylation"/>
    <property type="evidence" value="ECO:0007669"/>
    <property type="project" value="UniProtKB-KW"/>
</dbReference>
<dbReference type="InterPro" id="IPR010233">
    <property type="entry name" value="UbiG_MeTrfase"/>
</dbReference>
<feature type="binding site" evidence="5">
    <location>
        <position position="121"/>
    </location>
    <ligand>
        <name>S-adenosyl-L-methionine</name>
        <dbReference type="ChEBI" id="CHEBI:59789"/>
    </ligand>
</feature>
<keyword evidence="3 5" id="KW-0831">Ubiquinone biosynthesis</keyword>
<evidence type="ECO:0000256" key="3">
    <source>
        <dbReference type="ARBA" id="ARBA00022688"/>
    </source>
</evidence>
<dbReference type="EC" id="2.1.1.222" evidence="5"/>
<keyword evidence="1 5" id="KW-0489">Methyltransferase</keyword>
<dbReference type="PANTHER" id="PTHR43464:SF19">
    <property type="entry name" value="UBIQUINONE BIOSYNTHESIS O-METHYLTRANSFERASE, MITOCHONDRIAL"/>
    <property type="match status" value="1"/>
</dbReference>
<dbReference type="AlphaFoldDB" id="A0A368C5B3"/>
<feature type="binding site" evidence="5">
    <location>
        <position position="77"/>
    </location>
    <ligand>
        <name>S-adenosyl-L-methionine</name>
        <dbReference type="ChEBI" id="CHEBI:59789"/>
    </ligand>
</feature>
<dbReference type="Gene3D" id="3.40.50.150">
    <property type="entry name" value="Vaccinia Virus protein VP39"/>
    <property type="match status" value="1"/>
</dbReference>
<comment type="catalytic activity">
    <reaction evidence="5">
        <text>a 3-demethylubiquinol + S-adenosyl-L-methionine = a ubiquinol + S-adenosyl-L-homocysteine + H(+)</text>
        <dbReference type="Rhea" id="RHEA:44380"/>
        <dbReference type="Rhea" id="RHEA-COMP:9566"/>
        <dbReference type="Rhea" id="RHEA-COMP:10914"/>
        <dbReference type="ChEBI" id="CHEBI:15378"/>
        <dbReference type="ChEBI" id="CHEBI:17976"/>
        <dbReference type="ChEBI" id="CHEBI:57856"/>
        <dbReference type="ChEBI" id="CHEBI:59789"/>
        <dbReference type="ChEBI" id="CHEBI:84422"/>
        <dbReference type="EC" id="2.1.1.64"/>
    </reaction>
</comment>
<gene>
    <name evidence="5" type="primary">ubiG</name>
    <name evidence="6" type="ORF">DBW92_02320</name>
</gene>
<evidence type="ECO:0000313" key="6">
    <source>
        <dbReference type="EMBL" id="RCL44770.1"/>
    </source>
</evidence>
<dbReference type="CDD" id="cd02440">
    <property type="entry name" value="AdoMet_MTases"/>
    <property type="match status" value="1"/>
</dbReference>
<dbReference type="Pfam" id="PF13489">
    <property type="entry name" value="Methyltransf_23"/>
    <property type="match status" value="1"/>
</dbReference>